<dbReference type="GO" id="GO:0022625">
    <property type="term" value="C:cytosolic large ribosomal subunit"/>
    <property type="evidence" value="ECO:0007669"/>
    <property type="project" value="TreeGrafter"/>
</dbReference>
<dbReference type="EMBL" id="AHAM01000172">
    <property type="protein sequence ID" value="EHK55278.1"/>
    <property type="molecule type" value="Genomic_DNA"/>
</dbReference>
<dbReference type="RefSeq" id="WP_008837738.1">
    <property type="nucleotide sequence ID" value="NZ_AHAM01000172.1"/>
</dbReference>
<dbReference type="PATRIC" id="fig|1107882.3.peg.4039"/>
<dbReference type="HAMAP" id="MF_01368">
    <property type="entry name" value="Ribosomal_bL17"/>
    <property type="match status" value="1"/>
</dbReference>
<accession>H0HVD0</accession>
<dbReference type="AlphaFoldDB" id="H0HVD0"/>
<dbReference type="PROSITE" id="PS01167">
    <property type="entry name" value="RIBOSOMAL_L17"/>
    <property type="match status" value="1"/>
</dbReference>
<dbReference type="PANTHER" id="PTHR14413">
    <property type="entry name" value="RIBOSOMAL PROTEIN L17"/>
    <property type="match status" value="1"/>
</dbReference>
<dbReference type="InterPro" id="IPR047859">
    <property type="entry name" value="Ribosomal_bL17_CS"/>
</dbReference>
<dbReference type="OrthoDB" id="9809073at2"/>
<organism evidence="6 7">
    <name type="scientific">Mesorhizobium alhagi CCNWXJ12-2</name>
    <dbReference type="NCBI Taxonomy" id="1107882"/>
    <lineage>
        <taxon>Bacteria</taxon>
        <taxon>Pseudomonadati</taxon>
        <taxon>Pseudomonadota</taxon>
        <taxon>Alphaproteobacteria</taxon>
        <taxon>Hyphomicrobiales</taxon>
        <taxon>Phyllobacteriaceae</taxon>
        <taxon>Allomesorhizobium</taxon>
    </lineage>
</organism>
<dbReference type="InterPro" id="IPR036373">
    <property type="entry name" value="Ribosomal_bL17_sf"/>
</dbReference>
<evidence type="ECO:0000256" key="3">
    <source>
        <dbReference type="ARBA" id="ARBA00023274"/>
    </source>
</evidence>
<evidence type="ECO:0000256" key="5">
    <source>
        <dbReference type="RuleBase" id="RU000660"/>
    </source>
</evidence>
<evidence type="ECO:0000313" key="7">
    <source>
        <dbReference type="Proteomes" id="UP000003250"/>
    </source>
</evidence>
<dbReference type="Proteomes" id="UP000003250">
    <property type="component" value="Unassembled WGS sequence"/>
</dbReference>
<name>H0HVD0_9HYPH</name>
<evidence type="ECO:0000313" key="6">
    <source>
        <dbReference type="EMBL" id="EHK55278.1"/>
    </source>
</evidence>
<dbReference type="GO" id="GO:0003735">
    <property type="term" value="F:structural constituent of ribosome"/>
    <property type="evidence" value="ECO:0007669"/>
    <property type="project" value="InterPro"/>
</dbReference>
<dbReference type="FunFam" id="3.90.1030.10:FF:000001">
    <property type="entry name" value="50S ribosomal protein L17"/>
    <property type="match status" value="1"/>
</dbReference>
<keyword evidence="7" id="KW-1185">Reference proteome</keyword>
<evidence type="ECO:0000256" key="2">
    <source>
        <dbReference type="ARBA" id="ARBA00022980"/>
    </source>
</evidence>
<sequence length="143" mass="15701">MRHGFTGRRLGRSASHRSAMFANLAVSLIEHEQIVTTLPKAKDLRPIVEKLVTLGKRGDLHARRQVIAQIGNEGVVKRLFDTIAPRYATRNGGYLRIMKAGFRHGDNAPLAVIEFVDRDTSAKGAADRARVEAEEANSEAEAA</sequence>
<comment type="similarity">
    <text evidence="1 4 5">Belongs to the bacterial ribosomal protein bL17 family.</text>
</comment>
<dbReference type="Gene3D" id="3.90.1030.10">
    <property type="entry name" value="Ribosomal protein L17"/>
    <property type="match status" value="1"/>
</dbReference>
<gene>
    <name evidence="4" type="primary">rplQ</name>
    <name evidence="6" type="ORF">MAXJ12_20685</name>
</gene>
<evidence type="ECO:0000256" key="1">
    <source>
        <dbReference type="ARBA" id="ARBA00008777"/>
    </source>
</evidence>
<dbReference type="GO" id="GO:0006412">
    <property type="term" value="P:translation"/>
    <property type="evidence" value="ECO:0007669"/>
    <property type="project" value="UniProtKB-UniRule"/>
</dbReference>
<dbReference type="Pfam" id="PF01196">
    <property type="entry name" value="Ribosomal_L17"/>
    <property type="match status" value="1"/>
</dbReference>
<reference evidence="6 7" key="1">
    <citation type="journal article" date="2012" name="J. Bacteriol.">
        <title>Draft Genome Sequence of Mesorhizobium alhagi CCNWXJ12-2T, a Novel Salt-Resistant Species Isolated from the Desert of Northwestern China.</title>
        <authorList>
            <person name="Zhou M."/>
            <person name="Chen W."/>
            <person name="Chen H."/>
            <person name="Wei G."/>
        </authorList>
    </citation>
    <scope>NUCLEOTIDE SEQUENCE [LARGE SCALE GENOMIC DNA]</scope>
    <source>
        <strain evidence="6 7">CCNWXJ12-2</strain>
    </source>
</reference>
<evidence type="ECO:0000256" key="4">
    <source>
        <dbReference type="HAMAP-Rule" id="MF_01368"/>
    </source>
</evidence>
<dbReference type="PANTHER" id="PTHR14413:SF16">
    <property type="entry name" value="LARGE RIBOSOMAL SUBUNIT PROTEIN BL17M"/>
    <property type="match status" value="1"/>
</dbReference>
<keyword evidence="2 4" id="KW-0689">Ribosomal protein</keyword>
<dbReference type="SUPFAM" id="SSF64263">
    <property type="entry name" value="Prokaryotic ribosomal protein L17"/>
    <property type="match status" value="1"/>
</dbReference>
<dbReference type="NCBIfam" id="TIGR00059">
    <property type="entry name" value="L17"/>
    <property type="match status" value="1"/>
</dbReference>
<proteinExistence type="inferred from homology"/>
<keyword evidence="3 4" id="KW-0687">Ribonucleoprotein</keyword>
<dbReference type="InterPro" id="IPR000456">
    <property type="entry name" value="Ribosomal_bL17"/>
</dbReference>
<protein>
    <recommendedName>
        <fullName evidence="4">Large ribosomal subunit protein bL17</fullName>
    </recommendedName>
</protein>
<comment type="subunit">
    <text evidence="4">Part of the 50S ribosomal subunit. Contacts protein L32.</text>
</comment>